<dbReference type="RefSeq" id="WP_252836562.1">
    <property type="nucleotide sequence ID" value="NZ_CP033674.1"/>
</dbReference>
<evidence type="ECO:0000313" key="1">
    <source>
        <dbReference type="EMBL" id="USS44118.1"/>
    </source>
</evidence>
<organism evidence="1 2">
    <name type="scientific">Burkholderia glumae</name>
    <name type="common">Pseudomonas glumae</name>
    <dbReference type="NCBI Taxonomy" id="337"/>
    <lineage>
        <taxon>Bacteria</taxon>
        <taxon>Pseudomonadati</taxon>
        <taxon>Pseudomonadota</taxon>
        <taxon>Betaproteobacteria</taxon>
        <taxon>Burkholderiales</taxon>
        <taxon>Burkholderiaceae</taxon>
        <taxon>Burkholderia</taxon>
    </lineage>
</organism>
<protein>
    <submittedName>
        <fullName evidence="1">Uncharacterized protein</fullName>
    </submittedName>
</protein>
<proteinExistence type="predicted"/>
<keyword evidence="2" id="KW-1185">Reference proteome</keyword>
<name>A0ABY5BAS9_BURGL</name>
<sequence>MKRAVSRSEVVAVEIDGCVYEGEFRVESKVVIVEAPFGSGSTHLGSQAPVSIARMLLREIVAGAITRGDL</sequence>
<dbReference type="Proteomes" id="UP001056386">
    <property type="component" value="Plasmid unnamed1"/>
</dbReference>
<reference evidence="1" key="1">
    <citation type="submission" date="2022-06" db="EMBL/GenBank/DDBJ databases">
        <title>Draft genome sequence of Burkholderia glumae strain GR20004 isolated from rice panicle showing bacterial panicle blight.</title>
        <authorList>
            <person name="Choi S.Y."/>
            <person name="Lee Y.H."/>
        </authorList>
    </citation>
    <scope>NUCLEOTIDE SEQUENCE</scope>
    <source>
        <strain evidence="1">GR20004</strain>
        <plasmid evidence="1">unnamed1</plasmid>
    </source>
</reference>
<gene>
    <name evidence="1" type="ORF">NFI99_12565</name>
</gene>
<accession>A0ABY5BAS9</accession>
<dbReference type="EMBL" id="CP099584">
    <property type="protein sequence ID" value="USS44118.1"/>
    <property type="molecule type" value="Genomic_DNA"/>
</dbReference>
<keyword evidence="1" id="KW-0614">Plasmid</keyword>
<evidence type="ECO:0000313" key="2">
    <source>
        <dbReference type="Proteomes" id="UP001056386"/>
    </source>
</evidence>
<geneLocation type="plasmid" evidence="1 2">
    <name>unnamed1</name>
</geneLocation>